<protein>
    <submittedName>
        <fullName evidence="2">Beta-galactosidase</fullName>
    </submittedName>
</protein>
<keyword evidence="1" id="KW-0732">Signal</keyword>
<dbReference type="InterPro" id="IPR053161">
    <property type="entry name" value="Ulvan_degrading_GH"/>
</dbReference>
<dbReference type="SUPFAM" id="SSF51445">
    <property type="entry name" value="(Trans)glycosidases"/>
    <property type="match status" value="1"/>
</dbReference>
<sequence length="705" mass="79070">MKKLNILLLSALAFGTLKTLAQNPQWQKVTLPTYADMASHLKSFPVAYSQTLTWGQTGPISRESIIKDLDDMKSRGIRCVTIEAGYKMNDPYLSDGWFKTVQTIVEELKKRDMRLWIIDEGKYPSGFAGGKFSQEKPELRMQGLVVAKRISLKQDETANQTLDPSIVSAVAVNNETKSNEMIDVSNHQLNWTAKQGDWQIMLVQHRFKTSVTRAANNPTGGKDTVNSLCDYLNPAATRQFLEFTHVQYKKYIGNEFGKTVLGFRGDEPEYNFTPWTPGLDDIFRNKKGYDIKPYIGTFFTQNATREQKLAKADFWDVWSDLYRDNFFKIQADWCAQNGLEYMVHIDHEDMLMDLARTEGDFFKDMRYVQIPGVDAIWHQIWYDNVADFPKLASSAAHLYGHPRALSESFAAYTPKPTVDDARWVVNEQLVRGINLFEFMFWSSSAGGRGGASGYMAETGFPALEEYSNRASYLLSNGIPAAQVGLYCPTESMWLGNKDANTSLLAISKQLLEHQIDFDYVDNQSLESVFKAGKGTFTNLSGQTYKVIIVPTISILTAPALARLKAFAQSGGKVIYTGKVPFIVTDKTYRDAKVQDNINWAVNSELTDDIIKKQIPADVTLDKAAPAVKYLHRKWKDAEMYFFFNEGDQSQSLKAAVAGTGKTELWDAGTGTVSAITGTVAKNGQTTLPLELGAHQTKFIIVHASK</sequence>
<organism evidence="2 3">
    <name type="scientific">Mucilaginibacter mali</name>
    <dbReference type="NCBI Taxonomy" id="2740462"/>
    <lineage>
        <taxon>Bacteria</taxon>
        <taxon>Pseudomonadati</taxon>
        <taxon>Bacteroidota</taxon>
        <taxon>Sphingobacteriia</taxon>
        <taxon>Sphingobacteriales</taxon>
        <taxon>Sphingobacteriaceae</taxon>
        <taxon>Mucilaginibacter</taxon>
    </lineage>
</organism>
<dbReference type="AlphaFoldDB" id="A0A7D4UAQ3"/>
<dbReference type="InterPro" id="IPR017853">
    <property type="entry name" value="GH"/>
</dbReference>
<name>A0A7D4UAQ3_9SPHI</name>
<dbReference type="PANTHER" id="PTHR36848">
    <property type="entry name" value="DNA-BINDING PROTEIN (PUTATIVE SECRETED PROTEIN)-RELATED"/>
    <property type="match status" value="1"/>
</dbReference>
<dbReference type="Proteomes" id="UP000505355">
    <property type="component" value="Chromosome"/>
</dbReference>
<dbReference type="InterPro" id="IPR029062">
    <property type="entry name" value="Class_I_gatase-like"/>
</dbReference>
<feature type="chain" id="PRO_5028830513" evidence="1">
    <location>
        <begin position="22"/>
        <end position="705"/>
    </location>
</feature>
<keyword evidence="3" id="KW-1185">Reference proteome</keyword>
<dbReference type="KEGG" id="mmab:HQ865_10525"/>
<dbReference type="EMBL" id="CP054139">
    <property type="protein sequence ID" value="QKJ30178.1"/>
    <property type="molecule type" value="Genomic_DNA"/>
</dbReference>
<proteinExistence type="predicted"/>
<dbReference type="Gene3D" id="3.40.50.880">
    <property type="match status" value="1"/>
</dbReference>
<dbReference type="RefSeq" id="WP_173414865.1">
    <property type="nucleotide sequence ID" value="NZ_CP054139.1"/>
</dbReference>
<dbReference type="Pfam" id="PF17132">
    <property type="entry name" value="Glyco_hydro_106"/>
    <property type="match status" value="1"/>
</dbReference>
<dbReference type="CDD" id="cd03143">
    <property type="entry name" value="A4_beta-galactosidase_middle_domain"/>
    <property type="match status" value="1"/>
</dbReference>
<evidence type="ECO:0000256" key="1">
    <source>
        <dbReference type="SAM" id="SignalP"/>
    </source>
</evidence>
<reference evidence="2 3" key="1">
    <citation type="submission" date="2020-05" db="EMBL/GenBank/DDBJ databases">
        <title>Mucilaginibacter mali sp. nov.</title>
        <authorList>
            <person name="Kim H.S."/>
            <person name="Lee K.C."/>
            <person name="Suh M.K."/>
            <person name="Kim J.-S."/>
            <person name="Han K.-I."/>
            <person name="Eom M.K."/>
            <person name="Shin Y.K."/>
            <person name="Lee J.-S."/>
        </authorList>
    </citation>
    <scope>NUCLEOTIDE SEQUENCE [LARGE SCALE GENOMIC DNA]</scope>
    <source>
        <strain evidence="2 3">G2-14</strain>
    </source>
</reference>
<evidence type="ECO:0000313" key="2">
    <source>
        <dbReference type="EMBL" id="QKJ30178.1"/>
    </source>
</evidence>
<dbReference type="PANTHER" id="PTHR36848:SF2">
    <property type="entry name" value="SECRETED PROTEIN"/>
    <property type="match status" value="1"/>
</dbReference>
<gene>
    <name evidence="2" type="ORF">HQ865_10525</name>
</gene>
<evidence type="ECO:0000313" key="3">
    <source>
        <dbReference type="Proteomes" id="UP000505355"/>
    </source>
</evidence>
<accession>A0A7D4UAQ3</accession>
<feature type="signal peptide" evidence="1">
    <location>
        <begin position="1"/>
        <end position="21"/>
    </location>
</feature>